<feature type="domain" description="CAAX prenyl protease 2/Lysostaphin resistance protein A-like" evidence="2">
    <location>
        <begin position="107"/>
        <end position="196"/>
    </location>
</feature>
<gene>
    <name evidence="3" type="ORF">GCM10011578_084520</name>
</gene>
<name>A0A917XM28_9ACTN</name>
<dbReference type="EMBL" id="BMML01000028">
    <property type="protein sequence ID" value="GGN38770.1"/>
    <property type="molecule type" value="Genomic_DNA"/>
</dbReference>
<dbReference type="PANTHER" id="PTHR39430:SF1">
    <property type="entry name" value="PROTEASE"/>
    <property type="match status" value="1"/>
</dbReference>
<evidence type="ECO:0000259" key="2">
    <source>
        <dbReference type="Pfam" id="PF02517"/>
    </source>
</evidence>
<dbReference type="PANTHER" id="PTHR39430">
    <property type="entry name" value="MEMBRANE-ASSOCIATED PROTEASE-RELATED"/>
    <property type="match status" value="1"/>
</dbReference>
<dbReference type="InterPro" id="IPR003675">
    <property type="entry name" value="Rce1/LyrA-like_dom"/>
</dbReference>
<evidence type="ECO:0000313" key="3">
    <source>
        <dbReference type="EMBL" id="GGN38770.1"/>
    </source>
</evidence>
<feature type="transmembrane region" description="Helical" evidence="1">
    <location>
        <begin position="135"/>
        <end position="154"/>
    </location>
</feature>
<proteinExistence type="predicted"/>
<protein>
    <submittedName>
        <fullName evidence="3">CAAX amino protease</fullName>
    </submittedName>
</protein>
<dbReference type="GO" id="GO:0006508">
    <property type="term" value="P:proteolysis"/>
    <property type="evidence" value="ECO:0007669"/>
    <property type="project" value="UniProtKB-KW"/>
</dbReference>
<comment type="caution">
    <text evidence="3">The sequence shown here is derived from an EMBL/GenBank/DDBJ whole genome shotgun (WGS) entry which is preliminary data.</text>
</comment>
<feature type="transmembrane region" description="Helical" evidence="1">
    <location>
        <begin position="28"/>
        <end position="49"/>
    </location>
</feature>
<feature type="transmembrane region" description="Helical" evidence="1">
    <location>
        <begin position="102"/>
        <end position="123"/>
    </location>
</feature>
<feature type="transmembrane region" description="Helical" evidence="1">
    <location>
        <begin position="236"/>
        <end position="255"/>
    </location>
</feature>
<keyword evidence="3" id="KW-0378">Hydrolase</keyword>
<keyword evidence="3" id="KW-0645">Protease</keyword>
<keyword evidence="1" id="KW-0812">Transmembrane</keyword>
<keyword evidence="1" id="KW-0472">Membrane</keyword>
<reference evidence="3" key="2">
    <citation type="submission" date="2020-09" db="EMBL/GenBank/DDBJ databases">
        <authorList>
            <person name="Sun Q."/>
            <person name="Zhou Y."/>
        </authorList>
    </citation>
    <scope>NUCLEOTIDE SEQUENCE</scope>
    <source>
        <strain evidence="3">CGMCC 4.7110</strain>
    </source>
</reference>
<organism evidence="3 4">
    <name type="scientific">Streptomyces fuscichromogenes</name>
    <dbReference type="NCBI Taxonomy" id="1324013"/>
    <lineage>
        <taxon>Bacteria</taxon>
        <taxon>Bacillati</taxon>
        <taxon>Actinomycetota</taxon>
        <taxon>Actinomycetes</taxon>
        <taxon>Kitasatosporales</taxon>
        <taxon>Streptomycetaceae</taxon>
        <taxon>Streptomyces</taxon>
    </lineage>
</organism>
<dbReference type="AlphaFoldDB" id="A0A917XM28"/>
<dbReference type="Pfam" id="PF02517">
    <property type="entry name" value="Rce1-like"/>
    <property type="match status" value="1"/>
</dbReference>
<dbReference type="GO" id="GO:0080120">
    <property type="term" value="P:CAAX-box protein maturation"/>
    <property type="evidence" value="ECO:0007669"/>
    <property type="project" value="UniProtKB-ARBA"/>
</dbReference>
<accession>A0A917XM28</accession>
<sequence>MRLVWQLLAVAAVAFVGGQGVAAVQGNWFLTLVLGLLTAVVAVLVYGWVVRRTEHRVSVEVGREGARAAFGRGVAVGVATFACVIGNIALLGDYTVHGAGSVTGAMGLVGFMAAAAVTEELLFRGVLLRIVEQRFGTWVALTSTGALFGMMHLLNKDATVWGALAIAIEAGGMLGAAYTATRTLWLPIGLHFGWNFAESGIFGTEVSGSGGTQQGLLDAGTSGARLVTGGQFGPEASVYSVLLGVLVTVAFLWLAKRRGHVVPRRRRDVPAGSVATLPR</sequence>
<dbReference type="RefSeq" id="WP_189268248.1">
    <property type="nucleotide sequence ID" value="NZ_BMML01000028.1"/>
</dbReference>
<keyword evidence="1" id="KW-1133">Transmembrane helix</keyword>
<evidence type="ECO:0000313" key="4">
    <source>
        <dbReference type="Proteomes" id="UP000653411"/>
    </source>
</evidence>
<dbReference type="Proteomes" id="UP000653411">
    <property type="component" value="Unassembled WGS sequence"/>
</dbReference>
<dbReference type="GO" id="GO:0004175">
    <property type="term" value="F:endopeptidase activity"/>
    <property type="evidence" value="ECO:0007669"/>
    <property type="project" value="UniProtKB-ARBA"/>
</dbReference>
<feature type="transmembrane region" description="Helical" evidence="1">
    <location>
        <begin position="69"/>
        <end position="90"/>
    </location>
</feature>
<reference evidence="3" key="1">
    <citation type="journal article" date="2014" name="Int. J. Syst. Evol. Microbiol.">
        <title>Complete genome sequence of Corynebacterium casei LMG S-19264T (=DSM 44701T), isolated from a smear-ripened cheese.</title>
        <authorList>
            <consortium name="US DOE Joint Genome Institute (JGI-PGF)"/>
            <person name="Walter F."/>
            <person name="Albersmeier A."/>
            <person name="Kalinowski J."/>
            <person name="Ruckert C."/>
        </authorList>
    </citation>
    <scope>NUCLEOTIDE SEQUENCE</scope>
    <source>
        <strain evidence="3">CGMCC 4.7110</strain>
    </source>
</reference>
<evidence type="ECO:0000256" key="1">
    <source>
        <dbReference type="SAM" id="Phobius"/>
    </source>
</evidence>
<keyword evidence="4" id="KW-1185">Reference proteome</keyword>